<reference evidence="1" key="1">
    <citation type="journal article" date="2006" name="J. Clin. Microbiol.">
        <title>Limitations of DNA sequencing for diagnosis of a mixed infection by two fungi, Phaeoacremonium venezuelense and a Plectophomella sp., in a transplant recipient.</title>
        <authorList>
            <person name="Guarro J."/>
            <person name="Silvestre A.M."/>
            <person name="Verkley G."/>
            <person name="Cano J."/>
            <person name="Fischman Gompertz O."/>
            <person name="Gene J."/>
            <person name="Ogawa M.M."/>
            <person name="Tomimori-Yamashita J."/>
            <person name="Teixeira S.P."/>
            <person name="de Almeida F.A."/>
        </authorList>
    </citation>
    <scope>NUCLEOTIDE SEQUENCE</scope>
    <source>
        <strain evidence="1">FMR 8712</strain>
        <tissue evidence="1">Mycelial</tissue>
    </source>
</reference>
<dbReference type="EMBL" id="AM286785">
    <property type="protein sequence ID" value="CAL18270.1"/>
    <property type="molecule type" value="Genomic_DNA"/>
</dbReference>
<feature type="non-terminal residue" evidence="1">
    <location>
        <position position="1"/>
    </location>
</feature>
<sequence>WCCFLANHLRRARSRQQWRLQRHLRAPARAHERLLQRGLWQQVRAPCRPGRLGARHHGCRPCRSLRPAVPPRQLRLRPVWCWQQLGQGSH</sequence>
<protein>
    <submittedName>
        <fullName evidence="1">Beta-tubulin</fullName>
    </submittedName>
</protein>
<reference evidence="1" key="2">
    <citation type="submission" date="2006-07" db="EMBL/GenBank/DDBJ databases">
        <authorList>
            <person name="Cano J.F."/>
        </authorList>
    </citation>
    <scope>NUCLEOTIDE SEQUENCE</scope>
    <source>
        <strain evidence="1">FMR 8712</strain>
        <tissue evidence="1">Mycelial</tissue>
    </source>
</reference>
<accession>A0JJL8</accession>
<feature type="non-terminal residue" evidence="1">
    <location>
        <position position="90"/>
    </location>
</feature>
<proteinExistence type="predicted"/>
<gene>
    <name evidence="1" type="primary">tub</name>
</gene>
<dbReference type="AlphaFoldDB" id="A0JJL8"/>
<evidence type="ECO:0000313" key="1">
    <source>
        <dbReference type="EMBL" id="CAL18270.1"/>
    </source>
</evidence>
<name>A0JJL8_9PEZI</name>
<organism evidence="1">
    <name type="scientific">Phaeoacremonium venezuelense</name>
    <dbReference type="NCBI Taxonomy" id="268854"/>
    <lineage>
        <taxon>Eukaryota</taxon>
        <taxon>Fungi</taxon>
        <taxon>Dikarya</taxon>
        <taxon>Ascomycota</taxon>
        <taxon>Pezizomycotina</taxon>
        <taxon>Sordariomycetes</taxon>
        <taxon>Sordariomycetidae</taxon>
        <taxon>Togniniales</taxon>
        <taxon>Togniniaceae</taxon>
        <taxon>Phaeoacremonium</taxon>
    </lineage>
</organism>